<dbReference type="Proteomes" id="UP000234681">
    <property type="component" value="Chromosome 12"/>
</dbReference>
<sequence length="22" mass="2624">MVLLCVSLPWSHCWNRYKSLGM</sequence>
<organism evidence="1 2">
    <name type="scientific">Rattus norvegicus</name>
    <name type="common">Rat</name>
    <dbReference type="NCBI Taxonomy" id="10116"/>
    <lineage>
        <taxon>Eukaryota</taxon>
        <taxon>Metazoa</taxon>
        <taxon>Chordata</taxon>
        <taxon>Craniata</taxon>
        <taxon>Vertebrata</taxon>
        <taxon>Euteleostomi</taxon>
        <taxon>Mammalia</taxon>
        <taxon>Eutheria</taxon>
        <taxon>Euarchontoglires</taxon>
        <taxon>Glires</taxon>
        <taxon>Rodentia</taxon>
        <taxon>Myomorpha</taxon>
        <taxon>Muroidea</taxon>
        <taxon>Muridae</taxon>
        <taxon>Murinae</taxon>
        <taxon>Rattus</taxon>
    </lineage>
</organism>
<dbReference type="AlphaFoldDB" id="A6J0R2"/>
<protein>
    <submittedName>
        <fullName evidence="1">RCG21683</fullName>
    </submittedName>
</protein>
<evidence type="ECO:0000313" key="2">
    <source>
        <dbReference type="Proteomes" id="UP000234681"/>
    </source>
</evidence>
<accession>A6J0R2</accession>
<reference evidence="1 2" key="1">
    <citation type="submission" date="2005-07" db="EMBL/GenBank/DDBJ databases">
        <authorList>
            <person name="Mural R.J."/>
            <person name="Li P.W."/>
            <person name="Adams M.D."/>
            <person name="Amanatides P.G."/>
            <person name="Baden-Tillson H."/>
            <person name="Barnstead M."/>
            <person name="Chin S.H."/>
            <person name="Dew I."/>
            <person name="Evans C.A."/>
            <person name="Ferriera S."/>
            <person name="Flanigan M."/>
            <person name="Fosler C."/>
            <person name="Glodek A."/>
            <person name="Gu Z."/>
            <person name="Holt R.A."/>
            <person name="Jennings D."/>
            <person name="Kraft C.L."/>
            <person name="Lu F."/>
            <person name="Nguyen T."/>
            <person name="Nusskern D.R."/>
            <person name="Pfannkoch C.M."/>
            <person name="Sitter C."/>
            <person name="Sutton G.G."/>
            <person name="Venter J.C."/>
            <person name="Wang Z."/>
            <person name="Woodage T."/>
            <person name="Zheng X.H."/>
            <person name="Zhong F."/>
        </authorList>
    </citation>
    <scope>NUCLEOTIDE SEQUENCE [LARGE SCALE GENOMIC DNA]</scope>
    <source>
        <strain>BN</strain>
        <strain evidence="2">Sprague-Dawley</strain>
    </source>
</reference>
<evidence type="ECO:0000313" key="1">
    <source>
        <dbReference type="EMBL" id="EDM13501.1"/>
    </source>
</evidence>
<dbReference type="EMBL" id="CH473973">
    <property type="protein sequence ID" value="EDM13501.1"/>
    <property type="molecule type" value="Genomic_DNA"/>
</dbReference>
<proteinExistence type="predicted"/>
<name>A6J0R2_RAT</name>
<gene>
    <name evidence="1" type="ORF">rCG_21683</name>
</gene>